<proteinExistence type="inferred from homology"/>
<dbReference type="InterPro" id="IPR005511">
    <property type="entry name" value="SMP-30"/>
</dbReference>
<evidence type="ECO:0000256" key="3">
    <source>
        <dbReference type="PIRSR" id="PIRSR605511-2"/>
    </source>
</evidence>
<protein>
    <recommendedName>
        <fullName evidence="4">SMP-30/Gluconolactonase/LRE-like region domain-containing protein</fullName>
    </recommendedName>
</protein>
<evidence type="ECO:0000256" key="2">
    <source>
        <dbReference type="PIRSR" id="PIRSR605511-1"/>
    </source>
</evidence>
<dbReference type="OrthoDB" id="2633250at2"/>
<dbReference type="InterPro" id="IPR011042">
    <property type="entry name" value="6-blade_b-propeller_TolB-like"/>
</dbReference>
<dbReference type="AlphaFoldDB" id="G6ED81"/>
<feature type="binding site" evidence="3">
    <location>
        <position position="149"/>
    </location>
    <ligand>
        <name>a divalent metal cation</name>
        <dbReference type="ChEBI" id="CHEBI:60240"/>
    </ligand>
</feature>
<comment type="similarity">
    <text evidence="1">Belongs to the SMP-30/CGR1 family.</text>
</comment>
<evidence type="ECO:0000259" key="4">
    <source>
        <dbReference type="Pfam" id="PF08450"/>
    </source>
</evidence>
<reference evidence="5 6" key="1">
    <citation type="journal article" date="2012" name="J. Bacteriol.">
        <title>Genome sequence of benzo(a)pyrene-degrading bacterium Novosphingobium pentaromativorans US6-1.</title>
        <authorList>
            <person name="Luo Y.R."/>
            <person name="Kang S.G."/>
            <person name="Kim S.J."/>
            <person name="Kim M.R."/>
            <person name="Li N."/>
            <person name="Lee J.H."/>
            <person name="Kwon K.K."/>
        </authorList>
    </citation>
    <scope>NUCLEOTIDE SEQUENCE [LARGE SCALE GENOMIC DNA]</scope>
    <source>
        <strain evidence="5 6">US6-1</strain>
    </source>
</reference>
<gene>
    <name evidence="5" type="ORF">NSU_2303</name>
</gene>
<keyword evidence="6" id="KW-1185">Reference proteome</keyword>
<dbReference type="GO" id="GO:0019853">
    <property type="term" value="P:L-ascorbic acid biosynthetic process"/>
    <property type="evidence" value="ECO:0007669"/>
    <property type="project" value="TreeGrafter"/>
</dbReference>
<dbReference type="Gene3D" id="2.120.10.30">
    <property type="entry name" value="TolB, C-terminal domain"/>
    <property type="match status" value="1"/>
</dbReference>
<evidence type="ECO:0000313" key="6">
    <source>
        <dbReference type="Proteomes" id="UP000004030"/>
    </source>
</evidence>
<feature type="binding site" evidence="3">
    <location>
        <position position="15"/>
    </location>
    <ligand>
        <name>a divalent metal cation</name>
        <dbReference type="ChEBI" id="CHEBI:60240"/>
    </ligand>
</feature>
<dbReference type="PANTHER" id="PTHR10907">
    <property type="entry name" value="REGUCALCIN"/>
    <property type="match status" value="1"/>
</dbReference>
<dbReference type="PANTHER" id="PTHR10907:SF47">
    <property type="entry name" value="REGUCALCIN"/>
    <property type="match status" value="1"/>
</dbReference>
<dbReference type="SUPFAM" id="SSF63829">
    <property type="entry name" value="Calcium-dependent phosphotriesterase"/>
    <property type="match status" value="1"/>
</dbReference>
<keyword evidence="3" id="KW-0862">Zinc</keyword>
<dbReference type="eggNOG" id="COG3386">
    <property type="taxonomic scope" value="Bacteria"/>
</dbReference>
<feature type="binding site" evidence="3">
    <location>
        <position position="200"/>
    </location>
    <ligand>
        <name>a divalent metal cation</name>
        <dbReference type="ChEBI" id="CHEBI:60240"/>
    </ligand>
</feature>
<sequence length="293" mass="31890">MKVENVLNADNYLGETPVWSPSEQTLLWVNCEQPAELIRWHPASGKVDRWPMPKRIGGFVLAGNGKALVVLSDGVYDFDLTSAELTLRAASPLDPIIPLHECVTDRQGRLWVGGFDHNFFTDRGSSQAIYFRLDGDKLTPVIEGITVANGLAFSPDGRTIYAGDSPRRRVDQWDLDPADGSVSNRRPFVTFADDDPGHIDGATVDAEGGYWIAAVGAAEVRRYTPDGKLDRTIELPFSNPTKPAFGGPDMKTLYITSTRMAINVDHPGYGANGPLYACSPGETGVADTLYSES</sequence>
<dbReference type="PRINTS" id="PR01790">
    <property type="entry name" value="SMP30FAMILY"/>
</dbReference>
<comment type="cofactor">
    <cofactor evidence="3">
        <name>Zn(2+)</name>
        <dbReference type="ChEBI" id="CHEBI:29105"/>
    </cofactor>
    <text evidence="3">Binds 1 divalent metal cation per subunit.</text>
</comment>
<feature type="domain" description="SMP-30/Gluconolactonase/LRE-like region" evidence="4">
    <location>
        <begin position="13"/>
        <end position="258"/>
    </location>
</feature>
<dbReference type="EMBL" id="AGFM01000032">
    <property type="protein sequence ID" value="EHJ60745.1"/>
    <property type="molecule type" value="Genomic_DNA"/>
</dbReference>
<feature type="active site" description="Proton donor/acceptor" evidence="2">
    <location>
        <position position="200"/>
    </location>
</feature>
<evidence type="ECO:0000313" key="5">
    <source>
        <dbReference type="EMBL" id="EHJ60745.1"/>
    </source>
</evidence>
<dbReference type="PATRIC" id="fig|1088721.3.peg.2281"/>
<dbReference type="InterPro" id="IPR013658">
    <property type="entry name" value="SGL"/>
</dbReference>
<comment type="caution">
    <text evidence="5">The sequence shown here is derived from an EMBL/GenBank/DDBJ whole genome shotgun (WGS) entry which is preliminary data.</text>
</comment>
<keyword evidence="3" id="KW-0479">Metal-binding</keyword>
<dbReference type="RefSeq" id="WP_007013218.1">
    <property type="nucleotide sequence ID" value="NZ_AGFM01000032.1"/>
</dbReference>
<dbReference type="KEGG" id="npn:JI59_08590"/>
<dbReference type="STRING" id="1088721.JI59_08590"/>
<name>G6ED81_9SPHN</name>
<accession>G6ED81</accession>
<evidence type="ECO:0000256" key="1">
    <source>
        <dbReference type="ARBA" id="ARBA00008853"/>
    </source>
</evidence>
<dbReference type="Proteomes" id="UP000004030">
    <property type="component" value="Unassembled WGS sequence"/>
</dbReference>
<dbReference type="GO" id="GO:0005509">
    <property type="term" value="F:calcium ion binding"/>
    <property type="evidence" value="ECO:0007669"/>
    <property type="project" value="TreeGrafter"/>
</dbReference>
<organism evidence="5 6">
    <name type="scientific">Novosphingobium pentaromativorans US6-1</name>
    <dbReference type="NCBI Taxonomy" id="1088721"/>
    <lineage>
        <taxon>Bacteria</taxon>
        <taxon>Pseudomonadati</taxon>
        <taxon>Pseudomonadota</taxon>
        <taxon>Alphaproteobacteria</taxon>
        <taxon>Sphingomonadales</taxon>
        <taxon>Sphingomonadaceae</taxon>
        <taxon>Novosphingobium</taxon>
    </lineage>
</organism>
<dbReference type="GO" id="GO:0004341">
    <property type="term" value="F:gluconolactonase activity"/>
    <property type="evidence" value="ECO:0007669"/>
    <property type="project" value="TreeGrafter"/>
</dbReference>
<dbReference type="Pfam" id="PF08450">
    <property type="entry name" value="SGL"/>
    <property type="match status" value="1"/>
</dbReference>